<evidence type="ECO:0000313" key="2">
    <source>
        <dbReference type="Proteomes" id="UP001158050"/>
    </source>
</evidence>
<dbReference type="Proteomes" id="UP001158050">
    <property type="component" value="Unassembled WGS sequence"/>
</dbReference>
<gene>
    <name evidence="1" type="ORF">SAMN05421679_106116</name>
</gene>
<evidence type="ECO:0000313" key="1">
    <source>
        <dbReference type="EMBL" id="SMP94717.1"/>
    </source>
</evidence>
<dbReference type="RefSeq" id="WP_283417301.1">
    <property type="nucleotide sequence ID" value="NZ_FXUO01000006.1"/>
</dbReference>
<organism evidence="1 2">
    <name type="scientific">Epilithonimonas pallida</name>
    <dbReference type="NCBI Taxonomy" id="373671"/>
    <lineage>
        <taxon>Bacteria</taxon>
        <taxon>Pseudomonadati</taxon>
        <taxon>Bacteroidota</taxon>
        <taxon>Flavobacteriia</taxon>
        <taxon>Flavobacteriales</taxon>
        <taxon>Weeksellaceae</taxon>
        <taxon>Chryseobacterium group</taxon>
        <taxon>Epilithonimonas</taxon>
    </lineage>
</organism>
<name>A0ABY1R409_9FLAO</name>
<accession>A0ABY1R409</accession>
<protein>
    <submittedName>
        <fullName evidence="1">Uncharacterized protein</fullName>
    </submittedName>
</protein>
<reference evidence="1 2" key="1">
    <citation type="submission" date="2017-05" db="EMBL/GenBank/DDBJ databases">
        <authorList>
            <person name="Varghese N."/>
            <person name="Submissions S."/>
        </authorList>
    </citation>
    <scope>NUCLEOTIDE SEQUENCE [LARGE SCALE GENOMIC DNA]</scope>
    <source>
        <strain evidence="1 2">DSM 18015</strain>
    </source>
</reference>
<sequence length="141" mass="15674">MSNKKRIRKEISKPYEAKFRRASATIAALIIEKAFLKAQLAIVVAQKAKSYPSGGIRNEKNSESILDSSGIFKIVPIINPGWNEMVRFKSEADKRIIDAMSIPLKSLEGMLSLERQNDGSVKTVFAGKRDCQGSKTETRNS</sequence>
<keyword evidence="2" id="KW-1185">Reference proteome</keyword>
<dbReference type="EMBL" id="FXUO01000006">
    <property type="protein sequence ID" value="SMP94717.1"/>
    <property type="molecule type" value="Genomic_DNA"/>
</dbReference>
<comment type="caution">
    <text evidence="1">The sequence shown here is derived from an EMBL/GenBank/DDBJ whole genome shotgun (WGS) entry which is preliminary data.</text>
</comment>
<proteinExistence type="predicted"/>